<gene>
    <name evidence="1" type="ORF">BpHYR1_016553</name>
</gene>
<dbReference type="EMBL" id="REGN01000369">
    <property type="protein sequence ID" value="RNA42392.1"/>
    <property type="molecule type" value="Genomic_DNA"/>
</dbReference>
<reference evidence="1 2" key="1">
    <citation type="journal article" date="2018" name="Sci. Rep.">
        <title>Genomic signatures of local adaptation to the degree of environmental predictability in rotifers.</title>
        <authorList>
            <person name="Franch-Gras L."/>
            <person name="Hahn C."/>
            <person name="Garcia-Roger E.M."/>
            <person name="Carmona M.J."/>
            <person name="Serra M."/>
            <person name="Gomez A."/>
        </authorList>
    </citation>
    <scope>NUCLEOTIDE SEQUENCE [LARGE SCALE GENOMIC DNA]</scope>
    <source>
        <strain evidence="1">HYR1</strain>
    </source>
</reference>
<dbReference type="AlphaFoldDB" id="A0A3M7T2Y6"/>
<proteinExistence type="predicted"/>
<dbReference type="Proteomes" id="UP000276133">
    <property type="component" value="Unassembled WGS sequence"/>
</dbReference>
<protein>
    <submittedName>
        <fullName evidence="1">Uncharacterized protein</fullName>
    </submittedName>
</protein>
<comment type="caution">
    <text evidence="1">The sequence shown here is derived from an EMBL/GenBank/DDBJ whole genome shotgun (WGS) entry which is preliminary data.</text>
</comment>
<accession>A0A3M7T2Y6</accession>
<organism evidence="1 2">
    <name type="scientific">Brachionus plicatilis</name>
    <name type="common">Marine rotifer</name>
    <name type="synonym">Brachionus muelleri</name>
    <dbReference type="NCBI Taxonomy" id="10195"/>
    <lineage>
        <taxon>Eukaryota</taxon>
        <taxon>Metazoa</taxon>
        <taxon>Spiralia</taxon>
        <taxon>Gnathifera</taxon>
        <taxon>Rotifera</taxon>
        <taxon>Eurotatoria</taxon>
        <taxon>Monogononta</taxon>
        <taxon>Pseudotrocha</taxon>
        <taxon>Ploima</taxon>
        <taxon>Brachionidae</taxon>
        <taxon>Brachionus</taxon>
    </lineage>
</organism>
<keyword evidence="2" id="KW-1185">Reference proteome</keyword>
<sequence>MTIKIIARIIFRTTTLFFERSLLRKIVGILSKFEIDGAYAVVALVIDGISKTCSCGILQILQSKQKLFTLFHLQNNEFSTVCTFDANCGFNGPTEFFSRVSRTLVFFQCSNRLLEKLLAIIHNQYRYYAYSFYYFNLFIKYTPNIE</sequence>
<evidence type="ECO:0000313" key="1">
    <source>
        <dbReference type="EMBL" id="RNA42392.1"/>
    </source>
</evidence>
<evidence type="ECO:0000313" key="2">
    <source>
        <dbReference type="Proteomes" id="UP000276133"/>
    </source>
</evidence>
<name>A0A3M7T2Y6_BRAPC</name>